<dbReference type="EMBL" id="LR796715">
    <property type="protein sequence ID" value="CAB4161129.1"/>
    <property type="molecule type" value="Genomic_DNA"/>
</dbReference>
<accession>A0A6J5NP58</accession>
<evidence type="ECO:0000313" key="1">
    <source>
        <dbReference type="EMBL" id="CAB4161129.1"/>
    </source>
</evidence>
<protein>
    <submittedName>
        <fullName evidence="1">Uncharacterized protein</fullName>
    </submittedName>
</protein>
<organism evidence="1">
    <name type="scientific">uncultured Caudovirales phage</name>
    <dbReference type="NCBI Taxonomy" id="2100421"/>
    <lineage>
        <taxon>Viruses</taxon>
        <taxon>Duplodnaviria</taxon>
        <taxon>Heunggongvirae</taxon>
        <taxon>Uroviricota</taxon>
        <taxon>Caudoviricetes</taxon>
        <taxon>Peduoviridae</taxon>
        <taxon>Maltschvirus</taxon>
        <taxon>Maltschvirus maltsch</taxon>
    </lineage>
</organism>
<proteinExistence type="predicted"/>
<gene>
    <name evidence="1" type="ORF">UFOVP770_29</name>
</gene>
<sequence length="68" mass="8067">MYITLEEKRQADFINGYIATHPNCTMKNIIQDCVTNFYRLKSLERQGYIKLPKPTPHGERNGYFRKNT</sequence>
<reference evidence="1" key="1">
    <citation type="submission" date="2020-04" db="EMBL/GenBank/DDBJ databases">
        <authorList>
            <person name="Chiriac C."/>
            <person name="Salcher M."/>
            <person name="Ghai R."/>
            <person name="Kavagutti S V."/>
        </authorList>
    </citation>
    <scope>NUCLEOTIDE SEQUENCE</scope>
</reference>
<name>A0A6J5NP58_9CAUD</name>